<proteinExistence type="inferred from homology"/>
<accession>A0A511JE05</accession>
<sequence length="248" mass="25179">MTSIEGRLEGKVAIVTGGARGMGEADTRRLVAEGARVVVGDVLDEPGAAVAAELGDHAVYTHLDVTDEASWAAAVDLAHERFGPVDVLVNNAGILAQGRIDETEPDTFRRVLDVNLTGVYLGIRAVTADMAAAGHGAIVNISSAAGLVGMQGLSAYSASKWGVRGLTKCAALDLGHLGIRVNSIHPGAIRTPMAAGVTDEAMAHQALPRVGEPSEIAAAVAFLVSDDASDVTGAELAVDGGMVLGVVA</sequence>
<dbReference type="AlphaFoldDB" id="A0A511JE05"/>
<dbReference type="PROSITE" id="PS00061">
    <property type="entry name" value="ADH_SHORT"/>
    <property type="match status" value="1"/>
</dbReference>
<keyword evidence="6" id="KW-1185">Reference proteome</keyword>
<dbReference type="InterPro" id="IPR002347">
    <property type="entry name" value="SDR_fam"/>
</dbReference>
<dbReference type="PRINTS" id="PR00080">
    <property type="entry name" value="SDRFAMILY"/>
</dbReference>
<evidence type="ECO:0000313" key="6">
    <source>
        <dbReference type="Proteomes" id="UP000321720"/>
    </source>
</evidence>
<evidence type="ECO:0000313" key="5">
    <source>
        <dbReference type="EMBL" id="GEL96228.1"/>
    </source>
</evidence>
<dbReference type="SUPFAM" id="SSF51735">
    <property type="entry name" value="NAD(P)-binding Rossmann-fold domains"/>
    <property type="match status" value="1"/>
</dbReference>
<dbReference type="OrthoDB" id="286404at2"/>
<evidence type="ECO:0000256" key="1">
    <source>
        <dbReference type="ARBA" id="ARBA00006484"/>
    </source>
</evidence>
<dbReference type="InterPro" id="IPR036291">
    <property type="entry name" value="NAD(P)-bd_dom_sf"/>
</dbReference>
<gene>
    <name evidence="5" type="primary">fabG3</name>
    <name evidence="5" type="ORF">CCO02nite_28860</name>
</gene>
<name>A0A511JE05_9CELL</name>
<feature type="domain" description="Ketoreductase" evidence="4">
    <location>
        <begin position="11"/>
        <end position="192"/>
    </location>
</feature>
<comment type="caution">
    <text evidence="5">The sequence shown here is derived from an EMBL/GenBank/DDBJ whole genome shotgun (WGS) entry which is preliminary data.</text>
</comment>
<dbReference type="EMBL" id="BJWG01000016">
    <property type="protein sequence ID" value="GEL96228.1"/>
    <property type="molecule type" value="Genomic_DNA"/>
</dbReference>
<keyword evidence="2" id="KW-0560">Oxidoreductase</keyword>
<dbReference type="FunFam" id="3.40.50.720:FF:000084">
    <property type="entry name" value="Short-chain dehydrogenase reductase"/>
    <property type="match status" value="1"/>
</dbReference>
<dbReference type="NCBIfam" id="NF005559">
    <property type="entry name" value="PRK07231.1"/>
    <property type="match status" value="1"/>
</dbReference>
<dbReference type="PRINTS" id="PR00081">
    <property type="entry name" value="GDHRDH"/>
</dbReference>
<dbReference type="PANTHER" id="PTHR24321:SF8">
    <property type="entry name" value="ESTRADIOL 17-BETA-DEHYDROGENASE 8-RELATED"/>
    <property type="match status" value="1"/>
</dbReference>
<dbReference type="GO" id="GO:0016491">
    <property type="term" value="F:oxidoreductase activity"/>
    <property type="evidence" value="ECO:0007669"/>
    <property type="project" value="UniProtKB-KW"/>
</dbReference>
<dbReference type="Pfam" id="PF13561">
    <property type="entry name" value="adh_short_C2"/>
    <property type="match status" value="1"/>
</dbReference>
<protein>
    <submittedName>
        <fullName evidence="5">3-alpha-(Or 20-beta)-hydroxysteroid dehydrogenase</fullName>
    </submittedName>
</protein>
<dbReference type="RefSeq" id="WP_146843871.1">
    <property type="nucleotide sequence ID" value="NZ_BJWG01000016.1"/>
</dbReference>
<dbReference type="InterPro" id="IPR057326">
    <property type="entry name" value="KR_dom"/>
</dbReference>
<evidence type="ECO:0000256" key="2">
    <source>
        <dbReference type="ARBA" id="ARBA00023002"/>
    </source>
</evidence>
<dbReference type="PANTHER" id="PTHR24321">
    <property type="entry name" value="DEHYDROGENASES, SHORT CHAIN"/>
    <property type="match status" value="1"/>
</dbReference>
<dbReference type="Proteomes" id="UP000321720">
    <property type="component" value="Unassembled WGS sequence"/>
</dbReference>
<keyword evidence="3" id="KW-0520">NAD</keyword>
<reference evidence="5 6" key="1">
    <citation type="submission" date="2019-07" db="EMBL/GenBank/DDBJ databases">
        <title>Whole genome shotgun sequence of Cellulomonas composti NBRC 100758.</title>
        <authorList>
            <person name="Hosoyama A."/>
            <person name="Uohara A."/>
            <person name="Ohji S."/>
            <person name="Ichikawa N."/>
        </authorList>
    </citation>
    <scope>NUCLEOTIDE SEQUENCE [LARGE SCALE GENOMIC DNA]</scope>
    <source>
        <strain evidence="5 6">NBRC 100758</strain>
    </source>
</reference>
<dbReference type="Gene3D" id="3.40.50.720">
    <property type="entry name" value="NAD(P)-binding Rossmann-like Domain"/>
    <property type="match status" value="1"/>
</dbReference>
<evidence type="ECO:0000256" key="3">
    <source>
        <dbReference type="ARBA" id="ARBA00023027"/>
    </source>
</evidence>
<dbReference type="SMART" id="SM00822">
    <property type="entry name" value="PKS_KR"/>
    <property type="match status" value="1"/>
</dbReference>
<evidence type="ECO:0000259" key="4">
    <source>
        <dbReference type="SMART" id="SM00822"/>
    </source>
</evidence>
<comment type="similarity">
    <text evidence="1">Belongs to the short-chain dehydrogenases/reductases (SDR) family.</text>
</comment>
<dbReference type="InterPro" id="IPR020904">
    <property type="entry name" value="Sc_DH/Rdtase_CS"/>
</dbReference>
<organism evidence="5 6">
    <name type="scientific">Cellulomonas composti</name>
    <dbReference type="NCBI Taxonomy" id="266130"/>
    <lineage>
        <taxon>Bacteria</taxon>
        <taxon>Bacillati</taxon>
        <taxon>Actinomycetota</taxon>
        <taxon>Actinomycetes</taxon>
        <taxon>Micrococcales</taxon>
        <taxon>Cellulomonadaceae</taxon>
        <taxon>Cellulomonas</taxon>
    </lineage>
</organism>